<keyword evidence="6" id="KW-0472">Membrane</keyword>
<evidence type="ECO:0000256" key="5">
    <source>
        <dbReference type="ARBA" id="ARBA00022729"/>
    </source>
</evidence>
<comment type="caution">
    <text evidence="8">The sequence shown here is derived from an EMBL/GenBank/DDBJ whole genome shotgun (WGS) entry which is preliminary data.</text>
</comment>
<reference evidence="8 9" key="1">
    <citation type="submission" date="2024-04" db="EMBL/GenBank/DDBJ databases">
        <title>Tritrichomonas musculus Genome.</title>
        <authorList>
            <person name="Alves-Ferreira E."/>
            <person name="Grigg M."/>
            <person name="Lorenzi H."/>
            <person name="Galac M."/>
        </authorList>
    </citation>
    <scope>NUCLEOTIDE SEQUENCE [LARGE SCALE GENOMIC DNA]</scope>
    <source>
        <strain evidence="8 9">EAF2021</strain>
    </source>
</reference>
<accession>A0ABR2JKW0</accession>
<evidence type="ECO:0000256" key="2">
    <source>
        <dbReference type="ARBA" id="ARBA00004442"/>
    </source>
</evidence>
<evidence type="ECO:0000256" key="3">
    <source>
        <dbReference type="ARBA" id="ARBA00004613"/>
    </source>
</evidence>
<dbReference type="InterPro" id="IPR011050">
    <property type="entry name" value="Pectin_lyase_fold/virulence"/>
</dbReference>
<comment type="subcellular location">
    <subcellularLocation>
        <location evidence="1">Cell envelope</location>
    </subcellularLocation>
    <subcellularLocation>
        <location evidence="2">Cell outer membrane</location>
    </subcellularLocation>
    <subcellularLocation>
        <location evidence="3">Secreted</location>
    </subcellularLocation>
</comment>
<dbReference type="InterPro" id="IPR006626">
    <property type="entry name" value="PbH1"/>
</dbReference>
<evidence type="ECO:0000256" key="7">
    <source>
        <dbReference type="ARBA" id="ARBA00023237"/>
    </source>
</evidence>
<dbReference type="InterPro" id="IPR003368">
    <property type="entry name" value="POMP_repeat"/>
</dbReference>
<evidence type="ECO:0000256" key="6">
    <source>
        <dbReference type="ARBA" id="ARBA00023136"/>
    </source>
</evidence>
<dbReference type="Proteomes" id="UP001470230">
    <property type="component" value="Unassembled WGS sequence"/>
</dbReference>
<keyword evidence="5" id="KW-0732">Signal</keyword>
<dbReference type="EMBL" id="JAPFFF010000011">
    <property type="protein sequence ID" value="KAK8878570.1"/>
    <property type="molecule type" value="Genomic_DNA"/>
</dbReference>
<dbReference type="Pfam" id="PF02415">
    <property type="entry name" value="Chlam_PMP"/>
    <property type="match status" value="1"/>
</dbReference>
<name>A0ABR2JKW0_9EUKA</name>
<evidence type="ECO:0000256" key="4">
    <source>
        <dbReference type="ARBA" id="ARBA00022525"/>
    </source>
</evidence>
<gene>
    <name evidence="8" type="ORF">M9Y10_005350</name>
</gene>
<protein>
    <recommendedName>
        <fullName evidence="10">Right handed beta helix domain-containing protein</fullName>
    </recommendedName>
</protein>
<evidence type="ECO:0000256" key="1">
    <source>
        <dbReference type="ARBA" id="ARBA00004196"/>
    </source>
</evidence>
<evidence type="ECO:0000313" key="8">
    <source>
        <dbReference type="EMBL" id="KAK8878570.1"/>
    </source>
</evidence>
<organism evidence="8 9">
    <name type="scientific">Tritrichomonas musculus</name>
    <dbReference type="NCBI Taxonomy" id="1915356"/>
    <lineage>
        <taxon>Eukaryota</taxon>
        <taxon>Metamonada</taxon>
        <taxon>Parabasalia</taxon>
        <taxon>Tritrichomonadida</taxon>
        <taxon>Tritrichomonadidae</taxon>
        <taxon>Tritrichomonas</taxon>
    </lineage>
</organism>
<dbReference type="SMART" id="SM00710">
    <property type="entry name" value="PbH1"/>
    <property type="match status" value="4"/>
</dbReference>
<evidence type="ECO:0008006" key="10">
    <source>
        <dbReference type="Google" id="ProtNLM"/>
    </source>
</evidence>
<evidence type="ECO:0000313" key="9">
    <source>
        <dbReference type="Proteomes" id="UP001470230"/>
    </source>
</evidence>
<sequence>MAFIRNKSDVGRRAIFIETDFECPSVASKPSVTPTIDISTCTFENNEGKNAGIVVGNSQNAPFSIKNCPFINCGNAGHVINVESNVQSTTIHDCSINYDSNTFSGGISIHSNGKIEISYISFISTSVDSALSIESEEETKLVSVMQCLFDSCTVNSQSCFYIYTQTSSFVFKDITVKNTKLTGCDNYLGRFILNGHYTLTITNVSFNNIACSSLFGGGIGMAFSGISELVFDKCYFVKNEAHQDRSESRPIAIKDADQTPYYNGDGGAIQIGCQTETAGMIVRFKNCNFNNNKAARHGGALAIQTIKEIELFECKIERNNENFDFESSSNLLYEKYFHKKKDRRGGAIYLNPAVGCVDSTIENVVINDCEISWNNAYDGYAMYVEGDDPGTSFTIIKNNFNENYNPKNYDNDPNIIYGAVITTEINTITKDSIRPPGNTENYNFFAYSNTNLKVNEISYVDHSGRTITKEFTASDYFPTEPFSLSLVFSNSFAFSLSNEFTDSNTFKPSETFSNSDYFLGSKPFSKTDILSKTGEFTYSEHFSCSYQFSKSKEFSDLNLFSNSDLFTKTKDFSKTDVFTKTDHFTESNSFSNSLVFTESNKFSSSDKFRIFFKDRLFFKVR</sequence>
<proteinExistence type="predicted"/>
<keyword evidence="7" id="KW-0998">Cell outer membrane</keyword>
<keyword evidence="4" id="KW-0964">Secreted</keyword>
<keyword evidence="9" id="KW-1185">Reference proteome</keyword>
<dbReference type="SUPFAM" id="SSF51126">
    <property type="entry name" value="Pectin lyase-like"/>
    <property type="match status" value="2"/>
</dbReference>